<evidence type="ECO:0000313" key="2">
    <source>
        <dbReference type="Proteomes" id="UP001240123"/>
    </source>
</evidence>
<reference evidence="1" key="1">
    <citation type="submission" date="2023-03" db="EMBL/GenBank/DDBJ databases">
        <authorList>
            <person name="Chen D."/>
        </authorList>
    </citation>
    <scope>NUCLEOTIDE SEQUENCE</scope>
</reference>
<keyword evidence="2" id="KW-1185">Reference proteome</keyword>
<evidence type="ECO:0000313" key="1">
    <source>
        <dbReference type="EMBL" id="WGH28264.1"/>
    </source>
</evidence>
<dbReference type="Proteomes" id="UP001240123">
    <property type="component" value="Segment"/>
</dbReference>
<name>A0AAF0GLY1_9CAUD</name>
<protein>
    <submittedName>
        <fullName evidence="1">Uncharacterized protein</fullName>
    </submittedName>
</protein>
<dbReference type="EMBL" id="OQ622093">
    <property type="protein sequence ID" value="WGH28264.1"/>
    <property type="molecule type" value="Genomic_DNA"/>
</dbReference>
<organism evidence="1 2">
    <name type="scientific">Pseudomonas phage 10P302A</name>
    <dbReference type="NCBI Taxonomy" id="3038233"/>
    <lineage>
        <taxon>Viruses</taxon>
        <taxon>Duplodnaviria</taxon>
        <taxon>Heunggongvirae</taxon>
        <taxon>Uroviricota</taxon>
        <taxon>Caudoviricetes</taxon>
        <taxon>Autographivirales</taxon>
        <taxon>Autotranscriptaviridae</taxon>
        <taxon>Studiervirinae</taxon>
        <taxon>Cankvirus</taxon>
        <taxon>Cankvirus cv10P302A</taxon>
    </lineage>
</organism>
<gene>
    <name evidence="1" type="ORF">10P302A_gene0004</name>
</gene>
<proteinExistence type="predicted"/>
<sequence>MNEFRKALLLVIIENLKADGVKFGQDPHTLSSSQSNTLYEWSQAIRYKPSKSASLSQGRQFYVFLSKLEA</sequence>
<accession>A0AAF0GLY1</accession>